<organism evidence="4 5">
    <name type="scientific">Powellomyces hirtus</name>
    <dbReference type="NCBI Taxonomy" id="109895"/>
    <lineage>
        <taxon>Eukaryota</taxon>
        <taxon>Fungi</taxon>
        <taxon>Fungi incertae sedis</taxon>
        <taxon>Chytridiomycota</taxon>
        <taxon>Chytridiomycota incertae sedis</taxon>
        <taxon>Chytridiomycetes</taxon>
        <taxon>Spizellomycetales</taxon>
        <taxon>Powellomycetaceae</taxon>
        <taxon>Powellomyces</taxon>
    </lineage>
</organism>
<dbReference type="InterPro" id="IPR025875">
    <property type="entry name" value="Leu-rich_rpt_4"/>
</dbReference>
<dbReference type="InterPro" id="IPR040091">
    <property type="entry name" value="LRRC56"/>
</dbReference>
<dbReference type="InterPro" id="IPR032675">
    <property type="entry name" value="LRR_dom_sf"/>
</dbReference>
<feature type="region of interest" description="Disordered" evidence="3">
    <location>
        <begin position="173"/>
        <end position="195"/>
    </location>
</feature>
<keyword evidence="5" id="KW-1185">Reference proteome</keyword>
<dbReference type="Pfam" id="PF12799">
    <property type="entry name" value="LRR_4"/>
    <property type="match status" value="1"/>
</dbReference>
<feature type="compositionally biased region" description="Low complexity" evidence="3">
    <location>
        <begin position="368"/>
        <end position="380"/>
    </location>
</feature>
<dbReference type="Gene3D" id="3.80.10.10">
    <property type="entry name" value="Ribonuclease Inhibitor"/>
    <property type="match status" value="1"/>
</dbReference>
<sequence length="527" mass="56671">MPASAHSNAPVINPEISTPQDDVEDLINGFLSSEKLIALTGAQDLNNVHFLEMKVDIRRTSLGSLGKLLPELQHIKLNNSYIPSIRDIGSGFMNLTVLWMARCDLSDLDGIASMFSLEEVYLAHNEISDLSSLGMLEALQVLDLEGNAVEDLEQIEYLGLCSMLRQLTISNNPLRLDSEDDGGEDEQPPKLRRKQARYGAEIRHRICTSLPQIAILDDVPVTARDRLPLSETLRVEPEKCAPSTPLPPSAGRPSSSSCTPRRPRTAGGGGGRFSTPSRYAPSNEDASSGLTHGSGQIMAGNPILFLRTRRASNRSRANTPPSESLVHTDKDAPPTPVIMKPSLPHPQTATPPPHTSSFASNPPALLNSSVSTAPSTSPAPMLIQTSFAPRPPSATRPATADPHSSPSYPSHPQLPASVRSRRLRSISSTDPQRAPGRYAAHPPPPRSSPAPTANCAPAHDEFLHRSASLPSSAAPASPAADASPTQPPAVPGKDVAFYARVSTDLMWTRRRYAPKQQLESRAETTIK</sequence>
<keyword evidence="2" id="KW-0677">Repeat</keyword>
<dbReference type="PANTHER" id="PTHR22708">
    <property type="entry name" value="LEUCINE-RICH REPEAT-CONTAINING PROTEIN 56"/>
    <property type="match status" value="1"/>
</dbReference>
<evidence type="ECO:0000313" key="4">
    <source>
        <dbReference type="EMBL" id="TPX57802.1"/>
    </source>
</evidence>
<feature type="region of interest" description="Disordered" evidence="3">
    <location>
        <begin position="312"/>
        <end position="494"/>
    </location>
</feature>
<evidence type="ECO:0000313" key="5">
    <source>
        <dbReference type="Proteomes" id="UP000318582"/>
    </source>
</evidence>
<dbReference type="AlphaFoldDB" id="A0A507E205"/>
<feature type="compositionally biased region" description="Low complexity" evidence="3">
    <location>
        <begin position="395"/>
        <end position="411"/>
    </location>
</feature>
<evidence type="ECO:0000256" key="1">
    <source>
        <dbReference type="ARBA" id="ARBA00022614"/>
    </source>
</evidence>
<dbReference type="SUPFAM" id="SSF52058">
    <property type="entry name" value="L domain-like"/>
    <property type="match status" value="1"/>
</dbReference>
<evidence type="ECO:0000256" key="3">
    <source>
        <dbReference type="SAM" id="MobiDB-lite"/>
    </source>
</evidence>
<feature type="region of interest" description="Disordered" evidence="3">
    <location>
        <begin position="234"/>
        <end position="297"/>
    </location>
</feature>
<comment type="caution">
    <text evidence="4">The sequence shown here is derived from an EMBL/GenBank/DDBJ whole genome shotgun (WGS) entry which is preliminary data.</text>
</comment>
<evidence type="ECO:0000256" key="2">
    <source>
        <dbReference type="ARBA" id="ARBA00022737"/>
    </source>
</evidence>
<keyword evidence="1" id="KW-0433">Leucine-rich repeat</keyword>
<feature type="compositionally biased region" description="Polar residues" evidence="3">
    <location>
        <begin position="284"/>
        <end position="294"/>
    </location>
</feature>
<dbReference type="PROSITE" id="PS51450">
    <property type="entry name" value="LRR"/>
    <property type="match status" value="2"/>
</dbReference>
<dbReference type="EMBL" id="QEAQ01000047">
    <property type="protein sequence ID" value="TPX57802.1"/>
    <property type="molecule type" value="Genomic_DNA"/>
</dbReference>
<reference evidence="4 5" key="1">
    <citation type="journal article" date="2019" name="Sci. Rep.">
        <title>Comparative genomics of chytrid fungi reveal insights into the obligate biotrophic and pathogenic lifestyle of Synchytrium endobioticum.</title>
        <authorList>
            <person name="van de Vossenberg B.T.L.H."/>
            <person name="Warris S."/>
            <person name="Nguyen H.D.T."/>
            <person name="van Gent-Pelzer M.P.E."/>
            <person name="Joly D.L."/>
            <person name="van de Geest H.C."/>
            <person name="Bonants P.J.M."/>
            <person name="Smith D.S."/>
            <person name="Levesque C.A."/>
            <person name="van der Lee T.A.J."/>
        </authorList>
    </citation>
    <scope>NUCLEOTIDE SEQUENCE [LARGE SCALE GENOMIC DNA]</scope>
    <source>
        <strain evidence="4 5">CBS 809.83</strain>
    </source>
</reference>
<evidence type="ECO:0008006" key="6">
    <source>
        <dbReference type="Google" id="ProtNLM"/>
    </source>
</evidence>
<dbReference type="STRING" id="109895.A0A507E205"/>
<dbReference type="InterPro" id="IPR001611">
    <property type="entry name" value="Leu-rich_rpt"/>
</dbReference>
<accession>A0A507E205</accession>
<feature type="compositionally biased region" description="Low complexity" evidence="3">
    <location>
        <begin position="466"/>
        <end position="484"/>
    </location>
</feature>
<name>A0A507E205_9FUNG</name>
<dbReference type="PANTHER" id="PTHR22708:SF0">
    <property type="entry name" value="LEUCINE-RICH REPEAT-CONTAINING PROTEIN 56"/>
    <property type="match status" value="1"/>
</dbReference>
<gene>
    <name evidence="4" type="ORF">PhCBS80983_g03557</name>
</gene>
<protein>
    <recommendedName>
        <fullName evidence="6">U2A'/phosphoprotein 32 family A C-terminal domain-containing protein</fullName>
    </recommendedName>
</protein>
<dbReference type="Proteomes" id="UP000318582">
    <property type="component" value="Unassembled WGS sequence"/>
</dbReference>
<proteinExistence type="predicted"/>